<dbReference type="EMBL" id="JADCLJ010000022">
    <property type="protein sequence ID" value="MBE4909396.1"/>
    <property type="molecule type" value="Genomic_DNA"/>
</dbReference>
<organism evidence="2 3">
    <name type="scientific">Litchfieldia luteola</name>
    <dbReference type="NCBI Taxonomy" id="682179"/>
    <lineage>
        <taxon>Bacteria</taxon>
        <taxon>Bacillati</taxon>
        <taxon>Bacillota</taxon>
        <taxon>Bacilli</taxon>
        <taxon>Bacillales</taxon>
        <taxon>Bacillaceae</taxon>
        <taxon>Litchfieldia</taxon>
    </lineage>
</organism>
<dbReference type="CDD" id="cd07762">
    <property type="entry name" value="CYTH-like_Pase_1"/>
    <property type="match status" value="1"/>
</dbReference>
<dbReference type="SUPFAM" id="SSF55154">
    <property type="entry name" value="CYTH-like phosphatases"/>
    <property type="match status" value="1"/>
</dbReference>
<sequence length="194" mass="22734">MNQEIEIEFKNLLTKDEFQQLLTHFSVSEQAFKTQINYYFDTPQFLLKDKKSALRIRFKKNNYTLTLKQPAAIGLLETHQFLSEEQALLMINEGQFPKGDIYDILNKEEITPSLVKFFGKLTTSRAELSYKNGLLVFDHSSYLDTDDYEIEYEVSDEKSGQAHFLELLKDQGIPLRKTDNKIMRFYIKSINHGE</sequence>
<dbReference type="InterPro" id="IPR023577">
    <property type="entry name" value="CYTH_domain"/>
</dbReference>
<protein>
    <submittedName>
        <fullName evidence="2">CYTH domain-containing protein</fullName>
    </submittedName>
</protein>
<dbReference type="PROSITE" id="PS51707">
    <property type="entry name" value="CYTH"/>
    <property type="match status" value="1"/>
</dbReference>
<dbReference type="InterPro" id="IPR033469">
    <property type="entry name" value="CYTH-like_dom_sf"/>
</dbReference>
<dbReference type="SMART" id="SM01118">
    <property type="entry name" value="CYTH"/>
    <property type="match status" value="1"/>
</dbReference>
<comment type="caution">
    <text evidence="2">The sequence shown here is derived from an EMBL/GenBank/DDBJ whole genome shotgun (WGS) entry which is preliminary data.</text>
</comment>
<dbReference type="Proteomes" id="UP001516662">
    <property type="component" value="Unassembled WGS sequence"/>
</dbReference>
<evidence type="ECO:0000313" key="2">
    <source>
        <dbReference type="EMBL" id="MBE4909396.1"/>
    </source>
</evidence>
<proteinExistence type="predicted"/>
<accession>A0ABR9QLL9</accession>
<reference evidence="2 3" key="1">
    <citation type="submission" date="2020-10" db="EMBL/GenBank/DDBJ databases">
        <title>Bacillus sp. HD4P25, an endophyte from a halophyte.</title>
        <authorList>
            <person name="Sun J.-Q."/>
        </authorList>
    </citation>
    <scope>NUCLEOTIDE SEQUENCE [LARGE SCALE GENOMIC DNA]</scope>
    <source>
        <strain evidence="2 3">YIM 93174</strain>
    </source>
</reference>
<name>A0ABR9QLL9_9BACI</name>
<dbReference type="Gene3D" id="2.40.320.10">
    <property type="entry name" value="Hypothetical Protein Pfu-838710-001"/>
    <property type="match status" value="1"/>
</dbReference>
<dbReference type="RefSeq" id="WP_193537984.1">
    <property type="nucleotide sequence ID" value="NZ_JADCLJ010000022.1"/>
</dbReference>
<dbReference type="PIRSF" id="PIRSF012526">
    <property type="entry name" value="CYTH_UCP012526"/>
    <property type="match status" value="1"/>
</dbReference>
<keyword evidence="3" id="KW-1185">Reference proteome</keyword>
<evidence type="ECO:0000259" key="1">
    <source>
        <dbReference type="PROSITE" id="PS51707"/>
    </source>
</evidence>
<dbReference type="InterPro" id="IPR009195">
    <property type="entry name" value="Uncharacterised_YjbK"/>
</dbReference>
<gene>
    <name evidence="2" type="ORF">IMZ08_15195</name>
</gene>
<feature type="domain" description="CYTH" evidence="1">
    <location>
        <begin position="4"/>
        <end position="192"/>
    </location>
</feature>
<evidence type="ECO:0000313" key="3">
    <source>
        <dbReference type="Proteomes" id="UP001516662"/>
    </source>
</evidence>
<dbReference type="Pfam" id="PF01928">
    <property type="entry name" value="CYTH"/>
    <property type="match status" value="1"/>
</dbReference>